<keyword evidence="10" id="KW-1185">Reference proteome</keyword>
<evidence type="ECO:0000256" key="3">
    <source>
        <dbReference type="ARBA" id="ARBA00022692"/>
    </source>
</evidence>
<feature type="transmembrane region" description="Helical" evidence="7">
    <location>
        <begin position="52"/>
        <end position="71"/>
    </location>
</feature>
<dbReference type="PANTHER" id="PTHR16172">
    <property type="entry name" value="MAJOR FACILITATOR SUPERFAMILY DOMAIN-CONTAINING PROTEIN 6-LIKE"/>
    <property type="match status" value="1"/>
</dbReference>
<evidence type="ECO:0000313" key="9">
    <source>
        <dbReference type="EMBL" id="WZN59855.1"/>
    </source>
</evidence>
<feature type="transmembrane region" description="Helical" evidence="7">
    <location>
        <begin position="377"/>
        <end position="396"/>
    </location>
</feature>
<accession>A0AAX4P286</accession>
<dbReference type="PROSITE" id="PS50850">
    <property type="entry name" value="MFS"/>
    <property type="match status" value="1"/>
</dbReference>
<feature type="transmembrane region" description="Helical" evidence="7">
    <location>
        <begin position="344"/>
        <end position="365"/>
    </location>
</feature>
<feature type="transmembrane region" description="Helical" evidence="7">
    <location>
        <begin position="254"/>
        <end position="279"/>
    </location>
</feature>
<dbReference type="SUPFAM" id="SSF103473">
    <property type="entry name" value="MFS general substrate transporter"/>
    <property type="match status" value="1"/>
</dbReference>
<comment type="similarity">
    <text evidence="2">Belongs to the major facilitator superfamily. MFSD6 family.</text>
</comment>
<dbReference type="InterPro" id="IPR051717">
    <property type="entry name" value="MFS_MFSD6"/>
</dbReference>
<feature type="transmembrane region" description="Helical" evidence="7">
    <location>
        <begin position="201"/>
        <end position="221"/>
    </location>
</feature>
<dbReference type="Gene3D" id="1.20.1250.20">
    <property type="entry name" value="MFS general substrate transporter like domains"/>
    <property type="match status" value="2"/>
</dbReference>
<feature type="transmembrane region" description="Helical" evidence="7">
    <location>
        <begin position="408"/>
        <end position="429"/>
    </location>
</feature>
<evidence type="ECO:0000256" key="1">
    <source>
        <dbReference type="ARBA" id="ARBA00004141"/>
    </source>
</evidence>
<feature type="transmembrane region" description="Helical" evidence="7">
    <location>
        <begin position="176"/>
        <end position="195"/>
    </location>
</feature>
<name>A0AAX4P286_9CHLO</name>
<gene>
    <name evidence="9" type="ORF">HKI87_02g13830</name>
</gene>
<keyword evidence="4 7" id="KW-1133">Transmembrane helix</keyword>
<feature type="domain" description="Major facilitator superfamily (MFS) profile" evidence="8">
    <location>
        <begin position="253"/>
        <end position="460"/>
    </location>
</feature>
<feature type="transmembrane region" description="Helical" evidence="7">
    <location>
        <begin position="83"/>
        <end position="105"/>
    </location>
</feature>
<organism evidence="9 10">
    <name type="scientific">Chloropicon roscoffensis</name>
    <dbReference type="NCBI Taxonomy" id="1461544"/>
    <lineage>
        <taxon>Eukaryota</taxon>
        <taxon>Viridiplantae</taxon>
        <taxon>Chlorophyta</taxon>
        <taxon>Chloropicophyceae</taxon>
        <taxon>Chloropicales</taxon>
        <taxon>Chloropicaceae</taxon>
        <taxon>Chloropicon</taxon>
    </lineage>
</organism>
<dbReference type="InterPro" id="IPR036259">
    <property type="entry name" value="MFS_trans_sf"/>
</dbReference>
<evidence type="ECO:0000259" key="8">
    <source>
        <dbReference type="PROSITE" id="PS50850"/>
    </source>
</evidence>
<reference evidence="9 10" key="1">
    <citation type="submission" date="2024-03" db="EMBL/GenBank/DDBJ databases">
        <title>Complete genome sequence of the green alga Chloropicon roscoffensis RCC1871.</title>
        <authorList>
            <person name="Lemieux C."/>
            <person name="Pombert J.-F."/>
            <person name="Otis C."/>
            <person name="Turmel M."/>
        </authorList>
    </citation>
    <scope>NUCLEOTIDE SEQUENCE [LARGE SCALE GENOMIC DNA]</scope>
    <source>
        <strain evidence="9 10">RCC1871</strain>
    </source>
</reference>
<comment type="subcellular location">
    <subcellularLocation>
        <location evidence="1">Membrane</location>
        <topology evidence="1">Multi-pass membrane protein</topology>
    </subcellularLocation>
</comment>
<feature type="region of interest" description="Disordered" evidence="6">
    <location>
        <begin position="1"/>
        <end position="39"/>
    </location>
</feature>
<dbReference type="InterPro" id="IPR020846">
    <property type="entry name" value="MFS_dom"/>
</dbReference>
<feature type="transmembrane region" description="Helical" evidence="7">
    <location>
        <begin position="114"/>
        <end position="132"/>
    </location>
</feature>
<dbReference type="EMBL" id="CP151502">
    <property type="protein sequence ID" value="WZN59855.1"/>
    <property type="molecule type" value="Genomic_DNA"/>
</dbReference>
<dbReference type="GO" id="GO:0016020">
    <property type="term" value="C:membrane"/>
    <property type="evidence" value="ECO:0007669"/>
    <property type="project" value="UniProtKB-SubCell"/>
</dbReference>
<evidence type="ECO:0000256" key="5">
    <source>
        <dbReference type="ARBA" id="ARBA00023136"/>
    </source>
</evidence>
<evidence type="ECO:0000256" key="4">
    <source>
        <dbReference type="ARBA" id="ARBA00022989"/>
    </source>
</evidence>
<dbReference type="AlphaFoldDB" id="A0AAX4P286"/>
<protein>
    <submittedName>
        <fullName evidence="9">Major facilitator subfamily transporter</fullName>
    </submittedName>
</protein>
<evidence type="ECO:0000256" key="7">
    <source>
        <dbReference type="SAM" id="Phobius"/>
    </source>
</evidence>
<evidence type="ECO:0000313" key="10">
    <source>
        <dbReference type="Proteomes" id="UP001472866"/>
    </source>
</evidence>
<keyword evidence="3 7" id="KW-0812">Transmembrane</keyword>
<dbReference type="GO" id="GO:0022857">
    <property type="term" value="F:transmembrane transporter activity"/>
    <property type="evidence" value="ECO:0007669"/>
    <property type="project" value="InterPro"/>
</dbReference>
<feature type="transmembrane region" description="Helical" evidence="7">
    <location>
        <begin position="318"/>
        <end position="338"/>
    </location>
</feature>
<evidence type="ECO:0000256" key="2">
    <source>
        <dbReference type="ARBA" id="ARBA00005241"/>
    </source>
</evidence>
<sequence>MSAGDSGDESTALVGTHPPPAADGYGAVGQSGVGEEEEDSPRGVPVVVRLRLLYFLNCFAMSIATPFFVLYTRDEIGLSAGKVGLIAALQIVGGYAVGPAVSLLVDRFRIHKPVWIFSILMGIVPVQLITTTNSFESALAVGLSIAVLNAPNSILLDSSTLRFLGDRSNEYGKIRLWGAIGWGLGSLVAGSVVQVFGDRVAFGMCGVLMLATAAVVLSLNFSGLDEDGAEDEDEDDEGGLPLFKIKLLIPSLKYATFLMVAVVAGFGATSLQSLLLLFLRDLNAPDFLEGLALSTATVSELPVFYASGAIISRYGANSLILASMAAFVVRSVLVSFLVNPWLVLPLQLLHGFTFAGAWTAGVAIAKQNSPPGLETSAQSLFSFAYSGVGGLSGSIVGGQLYDSLGPRLMYRIKAFVFAATAMAYALTLIDWERLCGPQRKGRRRGGSLMPPALSGYHEIR</sequence>
<dbReference type="InterPro" id="IPR024989">
    <property type="entry name" value="MFS_assoc_dom"/>
</dbReference>
<dbReference type="Pfam" id="PF12832">
    <property type="entry name" value="MFS_1_like"/>
    <property type="match status" value="1"/>
</dbReference>
<dbReference type="Proteomes" id="UP001472866">
    <property type="component" value="Chromosome 02"/>
</dbReference>
<proteinExistence type="inferred from homology"/>
<keyword evidence="5 7" id="KW-0472">Membrane</keyword>
<dbReference type="PANTHER" id="PTHR16172:SF41">
    <property type="entry name" value="MAJOR FACILITATOR SUPERFAMILY DOMAIN-CONTAINING PROTEIN 6-LIKE"/>
    <property type="match status" value="1"/>
</dbReference>
<evidence type="ECO:0000256" key="6">
    <source>
        <dbReference type="SAM" id="MobiDB-lite"/>
    </source>
</evidence>
<feature type="region of interest" description="Disordered" evidence="6">
    <location>
        <begin position="439"/>
        <end position="460"/>
    </location>
</feature>